<protein>
    <submittedName>
        <fullName evidence="2">Uncharacterized protein</fullName>
    </submittedName>
</protein>
<evidence type="ECO:0000313" key="3">
    <source>
        <dbReference type="Proteomes" id="UP001152484"/>
    </source>
</evidence>
<name>A0A9P1E099_CUSEU</name>
<dbReference type="EMBL" id="CAMAPE010000005">
    <property type="protein sequence ID" value="CAH9069210.1"/>
    <property type="molecule type" value="Genomic_DNA"/>
</dbReference>
<gene>
    <name evidence="2" type="ORF">CEURO_LOCUS3105</name>
</gene>
<reference evidence="2" key="1">
    <citation type="submission" date="2022-07" db="EMBL/GenBank/DDBJ databases">
        <authorList>
            <person name="Macas J."/>
            <person name="Novak P."/>
            <person name="Neumann P."/>
        </authorList>
    </citation>
    <scope>NUCLEOTIDE SEQUENCE</scope>
</reference>
<dbReference type="Proteomes" id="UP001152484">
    <property type="component" value="Unassembled WGS sequence"/>
</dbReference>
<keyword evidence="3" id="KW-1185">Reference proteome</keyword>
<accession>A0A9P1E099</accession>
<dbReference type="AlphaFoldDB" id="A0A9P1E099"/>
<organism evidence="2 3">
    <name type="scientific">Cuscuta europaea</name>
    <name type="common">European dodder</name>
    <dbReference type="NCBI Taxonomy" id="41803"/>
    <lineage>
        <taxon>Eukaryota</taxon>
        <taxon>Viridiplantae</taxon>
        <taxon>Streptophyta</taxon>
        <taxon>Embryophyta</taxon>
        <taxon>Tracheophyta</taxon>
        <taxon>Spermatophyta</taxon>
        <taxon>Magnoliopsida</taxon>
        <taxon>eudicotyledons</taxon>
        <taxon>Gunneridae</taxon>
        <taxon>Pentapetalae</taxon>
        <taxon>asterids</taxon>
        <taxon>lamiids</taxon>
        <taxon>Solanales</taxon>
        <taxon>Convolvulaceae</taxon>
        <taxon>Cuscuteae</taxon>
        <taxon>Cuscuta</taxon>
        <taxon>Cuscuta subgen. Cuscuta</taxon>
    </lineage>
</organism>
<comment type="caution">
    <text evidence="2">The sequence shown here is derived from an EMBL/GenBank/DDBJ whole genome shotgun (WGS) entry which is preliminary data.</text>
</comment>
<evidence type="ECO:0000256" key="1">
    <source>
        <dbReference type="SAM" id="MobiDB-lite"/>
    </source>
</evidence>
<proteinExistence type="predicted"/>
<feature type="compositionally biased region" description="Basic and acidic residues" evidence="1">
    <location>
        <begin position="61"/>
        <end position="78"/>
    </location>
</feature>
<evidence type="ECO:0000313" key="2">
    <source>
        <dbReference type="EMBL" id="CAH9069210.1"/>
    </source>
</evidence>
<sequence length="99" mass="11259">MGQHHGSHRRHLRPEREHLRLEQDVVVEDLVPVDSAVIHFVLEQPQKQMVADLVPARLRLRPGDHENPGLDSGNERRVLRQPPPPLLVPVPHRLVDGVA</sequence>
<feature type="region of interest" description="Disordered" evidence="1">
    <location>
        <begin position="60"/>
        <end position="99"/>
    </location>
</feature>